<dbReference type="InterPro" id="IPR025568">
    <property type="entry name" value="DUF4334"/>
</dbReference>
<name>A0ABY5KQA0_9CELL</name>
<evidence type="ECO:0000313" key="3">
    <source>
        <dbReference type="EMBL" id="UUI72672.1"/>
    </source>
</evidence>
<reference evidence="3 4" key="1">
    <citation type="submission" date="2022-07" db="EMBL/GenBank/DDBJ databases">
        <title>Novel species in genus cellulomonas.</title>
        <authorList>
            <person name="Ye L."/>
        </authorList>
    </citation>
    <scope>NUCLEOTIDE SEQUENCE [LARGE SCALE GENOMIC DNA]</scope>
    <source>
        <strain evidence="4">zg-B89</strain>
    </source>
</reference>
<organism evidence="3 4">
    <name type="scientific">Cellulomonas xiejunii</name>
    <dbReference type="NCBI Taxonomy" id="2968083"/>
    <lineage>
        <taxon>Bacteria</taxon>
        <taxon>Bacillati</taxon>
        <taxon>Actinomycetota</taxon>
        <taxon>Actinomycetes</taxon>
        <taxon>Micrococcales</taxon>
        <taxon>Cellulomonadaceae</taxon>
        <taxon>Cellulomonas</taxon>
    </lineage>
</organism>
<protein>
    <submittedName>
        <fullName evidence="3">DUF4334 domain-containing protein</fullName>
    </submittedName>
</protein>
<sequence>MPIEPSDAVRRLRTLERGTTPEAALALFDDLPPLTVGDLLGRWAGRGLPTGHPFDGLLERLGWHGKVMRSSEDVHPLVFQGPQGRLVSITPAWLPMGAALRVAPAVPHGLAAAAFRAVRPVITTTRPQARLRQVEHRGVTSAAMVYDRLPVIDVFRRVDDRTALGVMDVRDDPQPYVFVLERADPPQ</sequence>
<feature type="domain" description="GXWXG" evidence="1">
    <location>
        <begin position="26"/>
        <end position="84"/>
    </location>
</feature>
<proteinExistence type="predicted"/>
<accession>A0ABY5KQA0</accession>
<dbReference type="Pfam" id="PF14232">
    <property type="entry name" value="DUF4334"/>
    <property type="match status" value="1"/>
</dbReference>
<gene>
    <name evidence="3" type="ORF">NP048_04230</name>
</gene>
<dbReference type="Proteomes" id="UP001316384">
    <property type="component" value="Chromosome"/>
</dbReference>
<dbReference type="RefSeq" id="WP_227578232.1">
    <property type="nucleotide sequence ID" value="NZ_CP101987.1"/>
</dbReference>
<dbReference type="InterPro" id="IPR025951">
    <property type="entry name" value="GXWXG_dom"/>
</dbReference>
<feature type="domain" description="DUF4334" evidence="2">
    <location>
        <begin position="127"/>
        <end position="182"/>
    </location>
</feature>
<evidence type="ECO:0000313" key="4">
    <source>
        <dbReference type="Proteomes" id="UP001316384"/>
    </source>
</evidence>
<dbReference type="Gene3D" id="2.40.128.580">
    <property type="entry name" value="GXWXG domain"/>
    <property type="match status" value="1"/>
</dbReference>
<evidence type="ECO:0000259" key="2">
    <source>
        <dbReference type="Pfam" id="PF14232"/>
    </source>
</evidence>
<evidence type="ECO:0000259" key="1">
    <source>
        <dbReference type="Pfam" id="PF14231"/>
    </source>
</evidence>
<dbReference type="EMBL" id="CP101987">
    <property type="protein sequence ID" value="UUI72672.1"/>
    <property type="molecule type" value="Genomic_DNA"/>
</dbReference>
<keyword evidence="4" id="KW-1185">Reference proteome</keyword>
<dbReference type="Pfam" id="PF14231">
    <property type="entry name" value="GXWXG"/>
    <property type="match status" value="1"/>
</dbReference>